<dbReference type="Proteomes" id="UP000037939">
    <property type="component" value="Unassembled WGS sequence"/>
</dbReference>
<dbReference type="STRING" id="857265.WG78_19775"/>
<dbReference type="OrthoDB" id="8584243at2"/>
<name>A0A0N0GL46_9NEIS</name>
<evidence type="ECO:0000313" key="4">
    <source>
        <dbReference type="EMBL" id="KPC49596.1"/>
    </source>
</evidence>
<sequence>MDACARLVNIMGRHLPQDGTCSTAVPGLSLVRASSPTLPMPVVYEPTLCLIAQGRKRVLFGDQAFIYDASRYLVASVGVPLVGTVIEASAEQPYLCVVIDLNMTRLSELALRFAHPPAQNSPEAAVAFGATPPELLDAVTRLAALLDQPNDIEALAPLIESEILYRLLMAPGHSAIRQMATADSRLRQIGKAISWLRAHYREPCRIEQMADIAGMSRSTFHLHFKAVTGISPLEFRGHLRLQEARRLMVAQALNAAEAGFAVGYESASQFSRDYVQLFGAPPAQDAQRMRDAPAGLMRTAVALAPAVPGI</sequence>
<proteinExistence type="predicted"/>
<dbReference type="PANTHER" id="PTHR43436">
    <property type="entry name" value="ARAC-FAMILY TRANSCRIPTIONAL REGULATOR"/>
    <property type="match status" value="1"/>
</dbReference>
<dbReference type="InterPro" id="IPR009594">
    <property type="entry name" value="Tscrpt_reg_HTH_AraC_N"/>
</dbReference>
<evidence type="ECO:0000256" key="2">
    <source>
        <dbReference type="ARBA" id="ARBA00023163"/>
    </source>
</evidence>
<keyword evidence="2" id="KW-0804">Transcription</keyword>
<dbReference type="Pfam" id="PF06719">
    <property type="entry name" value="AraC_N"/>
    <property type="match status" value="1"/>
</dbReference>
<keyword evidence="1" id="KW-0805">Transcription regulation</keyword>
<keyword evidence="5" id="KW-1185">Reference proteome</keyword>
<feature type="domain" description="HTH araC/xylS-type" evidence="3">
    <location>
        <begin position="190"/>
        <end position="288"/>
    </location>
</feature>
<organism evidence="4 5">
    <name type="scientific">Amantichitinum ursilacus</name>
    <dbReference type="NCBI Taxonomy" id="857265"/>
    <lineage>
        <taxon>Bacteria</taxon>
        <taxon>Pseudomonadati</taxon>
        <taxon>Pseudomonadota</taxon>
        <taxon>Betaproteobacteria</taxon>
        <taxon>Neisseriales</taxon>
        <taxon>Chitinibacteraceae</taxon>
        <taxon>Amantichitinum</taxon>
    </lineage>
</organism>
<dbReference type="PATRIC" id="fig|857265.3.peg.4051"/>
<evidence type="ECO:0000259" key="3">
    <source>
        <dbReference type="PROSITE" id="PS01124"/>
    </source>
</evidence>
<reference evidence="4 5" key="1">
    <citation type="submission" date="2015-07" db="EMBL/GenBank/DDBJ databases">
        <title>Draft genome sequence of the Amantichitinum ursilacus IGB-41, a new chitin-degrading bacterium.</title>
        <authorList>
            <person name="Kirstahler P."/>
            <person name="Guenther M."/>
            <person name="Grumaz C."/>
            <person name="Rupp S."/>
            <person name="Zibek S."/>
            <person name="Sohn K."/>
        </authorList>
    </citation>
    <scope>NUCLEOTIDE SEQUENCE [LARGE SCALE GENOMIC DNA]</scope>
    <source>
        <strain evidence="4 5">IGB-41</strain>
    </source>
</reference>
<dbReference type="EMBL" id="LAQT01000036">
    <property type="protein sequence ID" value="KPC49596.1"/>
    <property type="molecule type" value="Genomic_DNA"/>
</dbReference>
<dbReference type="Pfam" id="PF12833">
    <property type="entry name" value="HTH_18"/>
    <property type="match status" value="1"/>
</dbReference>
<evidence type="ECO:0000256" key="1">
    <source>
        <dbReference type="ARBA" id="ARBA00023015"/>
    </source>
</evidence>
<dbReference type="PANTHER" id="PTHR43436:SF1">
    <property type="entry name" value="TRANSCRIPTIONAL REGULATORY PROTEIN"/>
    <property type="match status" value="1"/>
</dbReference>
<dbReference type="InterPro" id="IPR009057">
    <property type="entry name" value="Homeodomain-like_sf"/>
</dbReference>
<dbReference type="SUPFAM" id="SSF46689">
    <property type="entry name" value="Homeodomain-like"/>
    <property type="match status" value="2"/>
</dbReference>
<dbReference type="InterPro" id="IPR018060">
    <property type="entry name" value="HTH_AraC"/>
</dbReference>
<dbReference type="AlphaFoldDB" id="A0A0N0GL46"/>
<comment type="caution">
    <text evidence="4">The sequence shown here is derived from an EMBL/GenBank/DDBJ whole genome shotgun (WGS) entry which is preliminary data.</text>
</comment>
<dbReference type="SMART" id="SM00342">
    <property type="entry name" value="HTH_ARAC"/>
    <property type="match status" value="1"/>
</dbReference>
<protein>
    <submittedName>
        <fullName evidence="4">HTH-type transcriptional activator Btr</fullName>
    </submittedName>
</protein>
<dbReference type="GO" id="GO:0003700">
    <property type="term" value="F:DNA-binding transcription factor activity"/>
    <property type="evidence" value="ECO:0007669"/>
    <property type="project" value="InterPro"/>
</dbReference>
<evidence type="ECO:0000313" key="5">
    <source>
        <dbReference type="Proteomes" id="UP000037939"/>
    </source>
</evidence>
<dbReference type="Gene3D" id="1.10.10.60">
    <property type="entry name" value="Homeodomain-like"/>
    <property type="match status" value="1"/>
</dbReference>
<accession>A0A0N0GL46</accession>
<gene>
    <name evidence="4" type="primary">btr</name>
    <name evidence="4" type="ORF">WG78_19775</name>
</gene>
<dbReference type="PROSITE" id="PS01124">
    <property type="entry name" value="HTH_ARAC_FAMILY_2"/>
    <property type="match status" value="1"/>
</dbReference>
<dbReference type="GO" id="GO:0043565">
    <property type="term" value="F:sequence-specific DNA binding"/>
    <property type="evidence" value="ECO:0007669"/>
    <property type="project" value="InterPro"/>
</dbReference>